<dbReference type="Pfam" id="PF00857">
    <property type="entry name" value="Isochorismatase"/>
    <property type="match status" value="1"/>
</dbReference>
<proteinExistence type="inferred from homology"/>
<comment type="caution">
    <text evidence="4">The sequence shown here is derived from an EMBL/GenBank/DDBJ whole genome shotgun (WGS) entry which is preliminary data.</text>
</comment>
<evidence type="ECO:0000256" key="2">
    <source>
        <dbReference type="ARBA" id="ARBA00022801"/>
    </source>
</evidence>
<dbReference type="InterPro" id="IPR050272">
    <property type="entry name" value="Isochorismatase-like_hydrls"/>
</dbReference>
<dbReference type="GO" id="GO:0016787">
    <property type="term" value="F:hydrolase activity"/>
    <property type="evidence" value="ECO:0007669"/>
    <property type="project" value="UniProtKB-KW"/>
</dbReference>
<dbReference type="InterPro" id="IPR036380">
    <property type="entry name" value="Isochorismatase-like_sf"/>
</dbReference>
<organism evidence="4 5">
    <name type="scientific">Ditylenchus destructor</name>
    <dbReference type="NCBI Taxonomy" id="166010"/>
    <lineage>
        <taxon>Eukaryota</taxon>
        <taxon>Metazoa</taxon>
        <taxon>Ecdysozoa</taxon>
        <taxon>Nematoda</taxon>
        <taxon>Chromadorea</taxon>
        <taxon>Rhabditida</taxon>
        <taxon>Tylenchina</taxon>
        <taxon>Tylenchomorpha</taxon>
        <taxon>Sphaerularioidea</taxon>
        <taxon>Anguinidae</taxon>
        <taxon>Anguininae</taxon>
        <taxon>Ditylenchus</taxon>
    </lineage>
</organism>
<evidence type="ECO:0000259" key="3">
    <source>
        <dbReference type="Pfam" id="PF00857"/>
    </source>
</evidence>
<keyword evidence="2" id="KW-0378">Hydrolase</keyword>
<evidence type="ECO:0000313" key="4">
    <source>
        <dbReference type="EMBL" id="KAI1704725.1"/>
    </source>
</evidence>
<keyword evidence="5" id="KW-1185">Reference proteome</keyword>
<dbReference type="PANTHER" id="PTHR43540:SF6">
    <property type="entry name" value="ISOCHORISMATASE-LIKE DOMAIN-CONTAINING PROTEIN"/>
    <property type="match status" value="1"/>
</dbReference>
<gene>
    <name evidence="4" type="ORF">DdX_14082</name>
</gene>
<dbReference type="Gene3D" id="3.40.50.850">
    <property type="entry name" value="Isochorismatase-like"/>
    <property type="match status" value="1"/>
</dbReference>
<evidence type="ECO:0000256" key="1">
    <source>
        <dbReference type="ARBA" id="ARBA00006336"/>
    </source>
</evidence>
<dbReference type="SUPFAM" id="SSF52499">
    <property type="entry name" value="Isochorismatase-like hydrolases"/>
    <property type="match status" value="1"/>
</dbReference>
<name>A0AAD4MTF3_9BILA</name>
<dbReference type="EMBL" id="JAKKPZ010000064">
    <property type="protein sequence ID" value="KAI1704725.1"/>
    <property type="molecule type" value="Genomic_DNA"/>
</dbReference>
<protein>
    <submittedName>
        <fullName evidence="4">Isochorismatase family domain-containing protein</fullName>
    </submittedName>
</protein>
<sequence length="183" mass="20455">MIDVSHAALLIIDMQEFFHDTGSKVLANINSTIAECRSAEVPIVFTQHGHKYGKLDSGVLGEFWGSTIHVGTREWQFMSGLDVTDDDIKIEKNRYDAFYGTILGDILRRMKVDTVIISGVMTNMCCETTARSAFCHDYRVIFLSDGCATSSEALHNATLMNIENAFGKVITCKEIRDAVHKRK</sequence>
<dbReference type="AlphaFoldDB" id="A0AAD4MTF3"/>
<dbReference type="InterPro" id="IPR000868">
    <property type="entry name" value="Isochorismatase-like_dom"/>
</dbReference>
<evidence type="ECO:0000313" key="5">
    <source>
        <dbReference type="Proteomes" id="UP001201812"/>
    </source>
</evidence>
<dbReference type="PANTHER" id="PTHR43540">
    <property type="entry name" value="PEROXYUREIDOACRYLATE/UREIDOACRYLATE AMIDOHYDROLASE-RELATED"/>
    <property type="match status" value="1"/>
</dbReference>
<feature type="domain" description="Isochorismatase-like" evidence="3">
    <location>
        <begin position="7"/>
        <end position="172"/>
    </location>
</feature>
<comment type="similarity">
    <text evidence="1">Belongs to the isochorismatase family.</text>
</comment>
<dbReference type="Proteomes" id="UP001201812">
    <property type="component" value="Unassembled WGS sequence"/>
</dbReference>
<reference evidence="4" key="1">
    <citation type="submission" date="2022-01" db="EMBL/GenBank/DDBJ databases">
        <title>Genome Sequence Resource for Two Populations of Ditylenchus destructor, the Migratory Endoparasitic Phytonematode.</title>
        <authorList>
            <person name="Zhang H."/>
            <person name="Lin R."/>
            <person name="Xie B."/>
        </authorList>
    </citation>
    <scope>NUCLEOTIDE SEQUENCE</scope>
    <source>
        <strain evidence="4">BazhouSP</strain>
    </source>
</reference>
<accession>A0AAD4MTF3</accession>
<dbReference type="CDD" id="cd00431">
    <property type="entry name" value="cysteine_hydrolases"/>
    <property type="match status" value="1"/>
</dbReference>